<dbReference type="EMBL" id="GBRH01264159">
    <property type="protein sequence ID" value="JAD33736.1"/>
    <property type="molecule type" value="Transcribed_RNA"/>
</dbReference>
<dbReference type="AlphaFoldDB" id="A0A0A8Z4J7"/>
<accession>A0A0A8Z4J7</accession>
<proteinExistence type="predicted"/>
<organism evidence="1">
    <name type="scientific">Arundo donax</name>
    <name type="common">Giant reed</name>
    <name type="synonym">Donax arundinaceus</name>
    <dbReference type="NCBI Taxonomy" id="35708"/>
    <lineage>
        <taxon>Eukaryota</taxon>
        <taxon>Viridiplantae</taxon>
        <taxon>Streptophyta</taxon>
        <taxon>Embryophyta</taxon>
        <taxon>Tracheophyta</taxon>
        <taxon>Spermatophyta</taxon>
        <taxon>Magnoliopsida</taxon>
        <taxon>Liliopsida</taxon>
        <taxon>Poales</taxon>
        <taxon>Poaceae</taxon>
        <taxon>PACMAD clade</taxon>
        <taxon>Arundinoideae</taxon>
        <taxon>Arundineae</taxon>
        <taxon>Arundo</taxon>
    </lineage>
</organism>
<evidence type="ECO:0000313" key="1">
    <source>
        <dbReference type="EMBL" id="JAD33736.1"/>
    </source>
</evidence>
<reference evidence="1" key="2">
    <citation type="journal article" date="2015" name="Data Brief">
        <title>Shoot transcriptome of the giant reed, Arundo donax.</title>
        <authorList>
            <person name="Barrero R.A."/>
            <person name="Guerrero F.D."/>
            <person name="Moolhuijzen P."/>
            <person name="Goolsby J.A."/>
            <person name="Tidwell J."/>
            <person name="Bellgard S.E."/>
            <person name="Bellgard M.I."/>
        </authorList>
    </citation>
    <scope>NUCLEOTIDE SEQUENCE</scope>
    <source>
        <tissue evidence="1">Shoot tissue taken approximately 20 cm above the soil surface</tissue>
    </source>
</reference>
<name>A0A0A8Z4J7_ARUDO</name>
<protein>
    <submittedName>
        <fullName evidence="1">Uncharacterized protein</fullName>
    </submittedName>
</protein>
<reference evidence="1" key="1">
    <citation type="submission" date="2014-09" db="EMBL/GenBank/DDBJ databases">
        <authorList>
            <person name="Magalhaes I.L.F."/>
            <person name="Oliveira U."/>
            <person name="Santos F.R."/>
            <person name="Vidigal T.H.D.A."/>
            <person name="Brescovit A.D."/>
            <person name="Santos A.J."/>
        </authorList>
    </citation>
    <scope>NUCLEOTIDE SEQUENCE</scope>
    <source>
        <tissue evidence="1">Shoot tissue taken approximately 20 cm above the soil surface</tissue>
    </source>
</reference>
<sequence length="24" mass="2855">MTQRKPNLHPYWLALATIFIAQNK</sequence>